<comment type="similarity">
    <text evidence="1 5">Belongs to the peptidase S8 family.</text>
</comment>
<dbReference type="InterPro" id="IPR037045">
    <property type="entry name" value="S8pro/Inhibitor_I9_sf"/>
</dbReference>
<dbReference type="Gene3D" id="3.30.70.80">
    <property type="entry name" value="Peptidase S8 propeptide/proteinase inhibitor I9"/>
    <property type="match status" value="1"/>
</dbReference>
<dbReference type="GO" id="GO:0005615">
    <property type="term" value="C:extracellular space"/>
    <property type="evidence" value="ECO:0007669"/>
    <property type="project" value="TreeGrafter"/>
</dbReference>
<keyword evidence="9" id="KW-1185">Reference proteome</keyword>
<dbReference type="GO" id="GO:0006508">
    <property type="term" value="P:proteolysis"/>
    <property type="evidence" value="ECO:0007669"/>
    <property type="project" value="UniProtKB-KW"/>
</dbReference>
<evidence type="ECO:0000313" key="9">
    <source>
        <dbReference type="Proteomes" id="UP000001861"/>
    </source>
</evidence>
<dbReference type="InParanoid" id="A8PF08"/>
<keyword evidence="6" id="KW-0732">Signal</keyword>
<dbReference type="InterPro" id="IPR034193">
    <property type="entry name" value="PCSK9_ProteinaseK-like"/>
</dbReference>
<keyword evidence="4" id="KW-0720">Serine protease</keyword>
<dbReference type="HOGENOM" id="CLU_011263_1_1_1"/>
<dbReference type="Gene3D" id="3.40.50.200">
    <property type="entry name" value="Peptidase S8/S53 domain"/>
    <property type="match status" value="1"/>
</dbReference>
<dbReference type="GeneID" id="6017548"/>
<dbReference type="VEuPathDB" id="FungiDB:CC1G_03122"/>
<dbReference type="Pfam" id="PF00082">
    <property type="entry name" value="Peptidase_S8"/>
    <property type="match status" value="1"/>
</dbReference>
<organism evidence="8 9">
    <name type="scientific">Coprinopsis cinerea (strain Okayama-7 / 130 / ATCC MYA-4618 / FGSC 9003)</name>
    <name type="common">Inky cap fungus</name>
    <name type="synonym">Hormographiella aspergillata</name>
    <dbReference type="NCBI Taxonomy" id="240176"/>
    <lineage>
        <taxon>Eukaryota</taxon>
        <taxon>Fungi</taxon>
        <taxon>Dikarya</taxon>
        <taxon>Basidiomycota</taxon>
        <taxon>Agaricomycotina</taxon>
        <taxon>Agaricomycetes</taxon>
        <taxon>Agaricomycetidae</taxon>
        <taxon>Agaricales</taxon>
        <taxon>Agaricineae</taxon>
        <taxon>Psathyrellaceae</taxon>
        <taxon>Coprinopsis</taxon>
    </lineage>
</organism>
<feature type="chain" id="PRO_5002727777" evidence="6">
    <location>
        <begin position="21"/>
        <end position="376"/>
    </location>
</feature>
<feature type="signal peptide" evidence="6">
    <location>
        <begin position="1"/>
        <end position="20"/>
    </location>
</feature>
<reference evidence="8 9" key="1">
    <citation type="journal article" date="2010" name="Proc. Natl. Acad. Sci. U.S.A.">
        <title>Insights into evolution of multicellular fungi from the assembled chromosomes of the mushroom Coprinopsis cinerea (Coprinus cinereus).</title>
        <authorList>
            <person name="Stajich J.E."/>
            <person name="Wilke S.K."/>
            <person name="Ahren D."/>
            <person name="Au C.H."/>
            <person name="Birren B.W."/>
            <person name="Borodovsky M."/>
            <person name="Burns C."/>
            <person name="Canback B."/>
            <person name="Casselton L.A."/>
            <person name="Cheng C.K."/>
            <person name="Deng J."/>
            <person name="Dietrich F.S."/>
            <person name="Fargo D.C."/>
            <person name="Farman M.L."/>
            <person name="Gathman A.C."/>
            <person name="Goldberg J."/>
            <person name="Guigo R."/>
            <person name="Hoegger P.J."/>
            <person name="Hooker J.B."/>
            <person name="Huggins A."/>
            <person name="James T.Y."/>
            <person name="Kamada T."/>
            <person name="Kilaru S."/>
            <person name="Kodira C."/>
            <person name="Kues U."/>
            <person name="Kupfer D."/>
            <person name="Kwan H.S."/>
            <person name="Lomsadze A."/>
            <person name="Li W."/>
            <person name="Lilly W.W."/>
            <person name="Ma L.J."/>
            <person name="Mackey A.J."/>
            <person name="Manning G."/>
            <person name="Martin F."/>
            <person name="Muraguchi H."/>
            <person name="Natvig D.O."/>
            <person name="Palmerini H."/>
            <person name="Ramesh M.A."/>
            <person name="Rehmeyer C.J."/>
            <person name="Roe B.A."/>
            <person name="Shenoy N."/>
            <person name="Stanke M."/>
            <person name="Ter-Hovhannisyan V."/>
            <person name="Tunlid A."/>
            <person name="Velagapudi R."/>
            <person name="Vision T.J."/>
            <person name="Zeng Q."/>
            <person name="Zolan M.E."/>
            <person name="Pukkila P.J."/>
        </authorList>
    </citation>
    <scope>NUCLEOTIDE SEQUENCE [LARGE SCALE GENOMIC DNA]</scope>
    <source>
        <strain evidence="9">Okayama-7 / 130 / ATCC MYA-4618 / FGSC 9003</strain>
    </source>
</reference>
<dbReference type="InterPro" id="IPR050131">
    <property type="entry name" value="Peptidase_S8_subtilisin-like"/>
</dbReference>
<evidence type="ECO:0000256" key="3">
    <source>
        <dbReference type="ARBA" id="ARBA00022801"/>
    </source>
</evidence>
<dbReference type="SUPFAM" id="SSF52743">
    <property type="entry name" value="Subtilisin-like"/>
    <property type="match status" value="1"/>
</dbReference>
<evidence type="ECO:0000259" key="7">
    <source>
        <dbReference type="Pfam" id="PF00082"/>
    </source>
</evidence>
<dbReference type="KEGG" id="cci:CC1G_03122"/>
<evidence type="ECO:0000313" key="8">
    <source>
        <dbReference type="EMBL" id="EAU80946.2"/>
    </source>
</evidence>
<dbReference type="PROSITE" id="PS00138">
    <property type="entry name" value="SUBTILASE_SER"/>
    <property type="match status" value="1"/>
</dbReference>
<dbReference type="CDD" id="cd04077">
    <property type="entry name" value="Peptidases_S8_PCSK9_ProteinaseK_like"/>
    <property type="match status" value="1"/>
</dbReference>
<dbReference type="GO" id="GO:0004252">
    <property type="term" value="F:serine-type endopeptidase activity"/>
    <property type="evidence" value="ECO:0007669"/>
    <property type="project" value="InterPro"/>
</dbReference>
<dbReference type="InterPro" id="IPR023828">
    <property type="entry name" value="Peptidase_S8_Ser-AS"/>
</dbReference>
<dbReference type="InterPro" id="IPR000209">
    <property type="entry name" value="Peptidase_S8/S53_dom"/>
</dbReference>
<sequence length="376" mass="39882">MRIPGSHILTFLSFLSVALGTPTIGRRAIERYEGETTDRLIFTLKPGVSKADLFNRLRIRNLDQVVTHQWSHALNGFAAKFSKNDPILDALHSSPEVESISEDGIFSINDLVTQTNATWGLGRLSSVDKVPSFGTGATNYSYIYEDAAGRGTDIYVLGGLWWTRQICSYIWTLSMDMDMGPTSRKTFNSTSLANVLGVKVLNDTGSGTLADIIASLSFGGGATSALDNAVVSLINSGVHVVVAAGNSNTNASNVSPARVPAAITVGAVDITDTKTATSNWGPAVDVFAPGQNIRSAWASNDSATEIASGTSMAAPYVAGLIGYFISFAGNTNPAEMQARVKDWSLVGVLKGLPQGTPNNLVTNSYVCNLVEMMICI</sequence>
<gene>
    <name evidence="8" type="ORF">CC1G_03122</name>
</gene>
<dbReference type="PANTHER" id="PTHR43806">
    <property type="entry name" value="PEPTIDASE S8"/>
    <property type="match status" value="1"/>
</dbReference>
<protein>
    <submittedName>
        <fullName evidence="8">Serine protease</fullName>
    </submittedName>
</protein>
<comment type="caution">
    <text evidence="8">The sequence shown here is derived from an EMBL/GenBank/DDBJ whole genome shotgun (WGS) entry which is preliminary data.</text>
</comment>
<evidence type="ECO:0000256" key="4">
    <source>
        <dbReference type="ARBA" id="ARBA00022825"/>
    </source>
</evidence>
<keyword evidence="3" id="KW-0378">Hydrolase</keyword>
<dbReference type="RefSeq" id="XP_001840893.2">
    <property type="nucleotide sequence ID" value="XM_001840841.2"/>
</dbReference>
<keyword evidence="2 8" id="KW-0645">Protease</keyword>
<evidence type="ECO:0000256" key="5">
    <source>
        <dbReference type="PROSITE-ProRule" id="PRU01240"/>
    </source>
</evidence>
<comment type="caution">
    <text evidence="5">Lacks conserved residue(s) required for the propagation of feature annotation.</text>
</comment>
<dbReference type="OrthoDB" id="19448at2759"/>
<dbReference type="eggNOG" id="KOG1153">
    <property type="taxonomic scope" value="Eukaryota"/>
</dbReference>
<dbReference type="MEROPS" id="S08.148"/>
<dbReference type="PROSITE" id="PS51892">
    <property type="entry name" value="SUBTILASE"/>
    <property type="match status" value="1"/>
</dbReference>
<dbReference type="InterPro" id="IPR036852">
    <property type="entry name" value="Peptidase_S8/S53_dom_sf"/>
</dbReference>
<dbReference type="EMBL" id="AACS02000008">
    <property type="protein sequence ID" value="EAU80946.2"/>
    <property type="molecule type" value="Genomic_DNA"/>
</dbReference>
<dbReference type="PANTHER" id="PTHR43806:SF58">
    <property type="entry name" value="ALKALINE PROTEASE 1-RELATED"/>
    <property type="match status" value="1"/>
</dbReference>
<evidence type="ECO:0000256" key="1">
    <source>
        <dbReference type="ARBA" id="ARBA00011073"/>
    </source>
</evidence>
<dbReference type="Proteomes" id="UP000001861">
    <property type="component" value="Unassembled WGS sequence"/>
</dbReference>
<dbReference type="OMA" id="TINLIMQ"/>
<accession>A8PF08</accession>
<evidence type="ECO:0000256" key="6">
    <source>
        <dbReference type="SAM" id="SignalP"/>
    </source>
</evidence>
<feature type="domain" description="Peptidase S8/S53" evidence="7">
    <location>
        <begin position="213"/>
        <end position="341"/>
    </location>
</feature>
<evidence type="ECO:0000256" key="2">
    <source>
        <dbReference type="ARBA" id="ARBA00022670"/>
    </source>
</evidence>
<name>A8PF08_COPC7</name>
<dbReference type="AlphaFoldDB" id="A8PF08"/>
<proteinExistence type="inferred from homology"/>